<dbReference type="PROSITE" id="PS50181">
    <property type="entry name" value="FBOX"/>
    <property type="match status" value="1"/>
</dbReference>
<sequence>MRRRAPTVQKSAEAEATNILRTYELSSAKPVRPSPLTTTLNGVPLELLDLLRSFPLFQSAPDAFLAAVTTHLQLRSYNPRDYIINEGDAAKSMFWLIRGTVAVTSRDGESTYAELRTGAFFGEIGILMNIPRTASIIARAKCVVAHLTKEALTAELPKFPEVERAIRDEAEERLALLRKKKREKQETPVGSVSAGVKRRSEDLDYLQDADHAEQPGTKRQMTPGPGNQWVSNSALGSGIINVRQLLKELPLFATLPPEILHFLGLSAQPRTYGPFQRIIEQNSTGGDIYFIVRGEVEVVDESDTANFPAGRIKARLGKGKFFGEVTALSLASRRTATVRSVQQVECLVIGRDALAELWKKCPSEIQEQVEKTARLRMDDDETLEDKVASIAPSPSSLDDMDIDPLSKFPAPPSLVLTSTAPNETNAVEPFDPDPFFRTDIDNVRARSRRSSIAPPVPSSPGSQDHSPNPAPSPMKKHHVTTPPEQPIAVKRIRTLRSRISSRFGMGDFEDSILIRIFQYLPLPVLMSLRCVSAHWNTILSSSPLLFQSLDLRPYNRILTDDALIGSITPFIGHRPTYIDISNCFHISDAGFIALAQNCGANVRRWRMRSVWDITGPAILEMSNRSRGLQSIDLSNCRKVSDHLLQRVVGWVVPDFPPTGPFHHGQNPSRYNPSQMQQAPPGTVIGCPQLTSITLSYCKHVTDRTMAHLAHHASQRLAHLDLTRCTTITDLGFQAWSVHRFPALRSLVLSDCTYLTDASIVYLTNAARNLEVLDLSFCCALSDTATEVLSLGCPHLRVLKLSFCGSAVSDGSLRSVGLHLIDLVELSVRGCVRVTEVGVRAVLEGCRDLKVFDVSQCRHLAGWIEGGGVERENGVGGLGRKVRWSRAVKVRTSTMICEEGRLDSQTGPLADLLRCGRLKALGNSWYVRHISPIQRPESVQSTQSGAGKKRNPIAKLHIERSSVLDPDLVAIYRDGLEINAFSYRALYGDSFDQFPVPNSLFEATQALASFFESSVNARLASFLQVLGDHLGGDVIIINAVSYLQKTLSPRYKAGLLRNGQIELVKAAHESIVRRWTRLMDLEVRDYAAYQDVRNSWFCLLDNFILKIRSERLENLLLKYLSENDDSEVVVQAVWRATTLFDKEFKRQETLDREGDGSATYEYANVIAAREKRDKHDVLRERAWNVLYHS</sequence>
<dbReference type="InterPro" id="IPR000595">
    <property type="entry name" value="cNMP-bd_dom"/>
</dbReference>
<keyword evidence="6" id="KW-0472">Membrane</keyword>
<evidence type="ECO:0000256" key="8">
    <source>
        <dbReference type="ARBA" id="ARBA00023303"/>
    </source>
</evidence>
<protein>
    <recommendedName>
        <fullName evidence="14">RNI-like protein</fullName>
    </recommendedName>
</protein>
<organism evidence="12 13">
    <name type="scientific">Ascobolus immersus RN42</name>
    <dbReference type="NCBI Taxonomy" id="1160509"/>
    <lineage>
        <taxon>Eukaryota</taxon>
        <taxon>Fungi</taxon>
        <taxon>Dikarya</taxon>
        <taxon>Ascomycota</taxon>
        <taxon>Pezizomycotina</taxon>
        <taxon>Pezizomycetes</taxon>
        <taxon>Pezizales</taxon>
        <taxon>Ascobolaceae</taxon>
        <taxon>Ascobolus</taxon>
    </lineage>
</organism>
<dbReference type="Gene3D" id="3.80.10.10">
    <property type="entry name" value="Ribonuclease Inhibitor"/>
    <property type="match status" value="2"/>
</dbReference>
<dbReference type="PANTHER" id="PTHR45638:SF24">
    <property type="entry name" value="CYCLIC NUCLEOTIDE-BINDING DOMAIN PROTEIN (AFU_ORTHOLOGUE AFUA_2G03170)"/>
    <property type="match status" value="1"/>
</dbReference>
<feature type="domain" description="Cyclic nucleotide-binding" evidence="10">
    <location>
        <begin position="251"/>
        <end position="375"/>
    </location>
</feature>
<reference evidence="12 13" key="1">
    <citation type="journal article" date="2018" name="Nat. Ecol. Evol.">
        <title>Pezizomycetes genomes reveal the molecular basis of ectomycorrhizal truffle lifestyle.</title>
        <authorList>
            <person name="Murat C."/>
            <person name="Payen T."/>
            <person name="Noel B."/>
            <person name="Kuo A."/>
            <person name="Morin E."/>
            <person name="Chen J."/>
            <person name="Kohler A."/>
            <person name="Krizsan K."/>
            <person name="Balestrini R."/>
            <person name="Da Silva C."/>
            <person name="Montanini B."/>
            <person name="Hainaut M."/>
            <person name="Levati E."/>
            <person name="Barry K.W."/>
            <person name="Belfiori B."/>
            <person name="Cichocki N."/>
            <person name="Clum A."/>
            <person name="Dockter R.B."/>
            <person name="Fauchery L."/>
            <person name="Guy J."/>
            <person name="Iotti M."/>
            <person name="Le Tacon F."/>
            <person name="Lindquist E.A."/>
            <person name="Lipzen A."/>
            <person name="Malagnac F."/>
            <person name="Mello A."/>
            <person name="Molinier V."/>
            <person name="Miyauchi S."/>
            <person name="Poulain J."/>
            <person name="Riccioni C."/>
            <person name="Rubini A."/>
            <person name="Sitrit Y."/>
            <person name="Splivallo R."/>
            <person name="Traeger S."/>
            <person name="Wang M."/>
            <person name="Zifcakova L."/>
            <person name="Wipf D."/>
            <person name="Zambonelli A."/>
            <person name="Paolocci F."/>
            <person name="Nowrousian M."/>
            <person name="Ottonello S."/>
            <person name="Baldrian P."/>
            <person name="Spatafora J.W."/>
            <person name="Henrissat B."/>
            <person name="Nagy L.G."/>
            <person name="Aury J.M."/>
            <person name="Wincker P."/>
            <person name="Grigoriev I.V."/>
            <person name="Bonfante P."/>
            <person name="Martin F.M."/>
        </authorList>
    </citation>
    <scope>NUCLEOTIDE SEQUENCE [LARGE SCALE GENOMIC DNA]</scope>
    <source>
        <strain evidence="12 13">RN42</strain>
    </source>
</reference>
<dbReference type="InterPro" id="IPR032675">
    <property type="entry name" value="LRR_dom_sf"/>
</dbReference>
<dbReference type="Pfam" id="PF00646">
    <property type="entry name" value="F-box"/>
    <property type="match status" value="1"/>
</dbReference>
<dbReference type="InterPro" id="IPR018488">
    <property type="entry name" value="cNMP-bd_CS"/>
</dbReference>
<keyword evidence="7" id="KW-1071">Ligand-gated ion channel</keyword>
<accession>A0A3N4HHU1</accession>
<keyword evidence="3" id="KW-0812">Transmembrane</keyword>
<feature type="domain" description="Cyclic nucleotide-binding" evidence="10">
    <location>
        <begin position="56"/>
        <end position="173"/>
    </location>
</feature>
<dbReference type="GO" id="GO:0005221">
    <property type="term" value="F:intracellularly cyclic nucleotide-activated monoatomic cation channel activity"/>
    <property type="evidence" value="ECO:0007669"/>
    <property type="project" value="InterPro"/>
</dbReference>
<evidence type="ECO:0000259" key="11">
    <source>
        <dbReference type="PROSITE" id="PS50181"/>
    </source>
</evidence>
<keyword evidence="13" id="KW-1185">Reference proteome</keyword>
<dbReference type="InterPro" id="IPR014710">
    <property type="entry name" value="RmlC-like_jellyroll"/>
</dbReference>
<feature type="domain" description="F-box" evidence="11">
    <location>
        <begin position="502"/>
        <end position="549"/>
    </location>
</feature>
<evidence type="ECO:0000256" key="6">
    <source>
        <dbReference type="ARBA" id="ARBA00023136"/>
    </source>
</evidence>
<dbReference type="SUPFAM" id="SSF52047">
    <property type="entry name" value="RNI-like"/>
    <property type="match status" value="1"/>
</dbReference>
<dbReference type="Proteomes" id="UP000275078">
    <property type="component" value="Unassembled WGS sequence"/>
</dbReference>
<keyword evidence="2" id="KW-0813">Transport</keyword>
<dbReference type="InterPro" id="IPR050866">
    <property type="entry name" value="CNG_cation_channel"/>
</dbReference>
<dbReference type="CDD" id="cd09917">
    <property type="entry name" value="F-box_SF"/>
    <property type="match status" value="1"/>
</dbReference>
<evidence type="ECO:0000256" key="2">
    <source>
        <dbReference type="ARBA" id="ARBA00022448"/>
    </source>
</evidence>
<evidence type="ECO:0000256" key="1">
    <source>
        <dbReference type="ARBA" id="ARBA00004141"/>
    </source>
</evidence>
<dbReference type="GO" id="GO:0016020">
    <property type="term" value="C:membrane"/>
    <property type="evidence" value="ECO:0007669"/>
    <property type="project" value="UniProtKB-SubCell"/>
</dbReference>
<evidence type="ECO:0000259" key="10">
    <source>
        <dbReference type="PROSITE" id="PS50042"/>
    </source>
</evidence>
<dbReference type="OrthoDB" id="421226at2759"/>
<dbReference type="STRING" id="1160509.A0A3N4HHU1"/>
<dbReference type="SMART" id="SM00256">
    <property type="entry name" value="FBOX"/>
    <property type="match status" value="1"/>
</dbReference>
<dbReference type="InterPro" id="IPR001810">
    <property type="entry name" value="F-box_dom"/>
</dbReference>
<evidence type="ECO:0008006" key="14">
    <source>
        <dbReference type="Google" id="ProtNLM"/>
    </source>
</evidence>
<dbReference type="EMBL" id="ML119855">
    <property type="protein sequence ID" value="RPA72586.1"/>
    <property type="molecule type" value="Genomic_DNA"/>
</dbReference>
<proteinExistence type="predicted"/>
<evidence type="ECO:0000256" key="7">
    <source>
        <dbReference type="ARBA" id="ARBA00023286"/>
    </source>
</evidence>
<dbReference type="SMART" id="SM00100">
    <property type="entry name" value="cNMP"/>
    <property type="match status" value="2"/>
</dbReference>
<feature type="region of interest" description="Disordered" evidence="9">
    <location>
        <begin position="413"/>
        <end position="485"/>
    </location>
</feature>
<evidence type="ECO:0000313" key="13">
    <source>
        <dbReference type="Proteomes" id="UP000275078"/>
    </source>
</evidence>
<dbReference type="PROSITE" id="PS00889">
    <property type="entry name" value="CNMP_BINDING_2"/>
    <property type="match status" value="1"/>
</dbReference>
<evidence type="ECO:0000256" key="3">
    <source>
        <dbReference type="ARBA" id="ARBA00022692"/>
    </source>
</evidence>
<name>A0A3N4HHU1_ASCIM</name>
<evidence type="ECO:0000313" key="12">
    <source>
        <dbReference type="EMBL" id="RPA72586.1"/>
    </source>
</evidence>
<evidence type="ECO:0000256" key="5">
    <source>
        <dbReference type="ARBA" id="ARBA00023065"/>
    </source>
</evidence>
<dbReference type="Pfam" id="PF00027">
    <property type="entry name" value="cNMP_binding"/>
    <property type="match status" value="2"/>
</dbReference>
<comment type="subcellular location">
    <subcellularLocation>
        <location evidence="1">Membrane</location>
        <topology evidence="1">Multi-pass membrane protein</topology>
    </subcellularLocation>
</comment>
<dbReference type="SUPFAM" id="SSF51206">
    <property type="entry name" value="cAMP-binding domain-like"/>
    <property type="match status" value="2"/>
</dbReference>
<dbReference type="InterPro" id="IPR018490">
    <property type="entry name" value="cNMP-bd_dom_sf"/>
</dbReference>
<dbReference type="SUPFAM" id="SSF81383">
    <property type="entry name" value="F-box domain"/>
    <property type="match status" value="1"/>
</dbReference>
<gene>
    <name evidence="12" type="ORF">BJ508DRAFT_314599</name>
</gene>
<evidence type="ECO:0000256" key="4">
    <source>
        <dbReference type="ARBA" id="ARBA00022989"/>
    </source>
</evidence>
<dbReference type="InterPro" id="IPR057207">
    <property type="entry name" value="FBXL15_LRR"/>
</dbReference>
<keyword evidence="8" id="KW-0407">Ion channel</keyword>
<keyword evidence="5" id="KW-0406">Ion transport</keyword>
<evidence type="ECO:0000256" key="9">
    <source>
        <dbReference type="SAM" id="MobiDB-lite"/>
    </source>
</evidence>
<keyword evidence="4" id="KW-1133">Transmembrane helix</keyword>
<dbReference type="Gene3D" id="1.20.1280.50">
    <property type="match status" value="1"/>
</dbReference>
<dbReference type="FunFam" id="2.60.120.10:FF:000057">
    <property type="entry name" value="Cyclic nucleotide-binding domain protein"/>
    <property type="match status" value="1"/>
</dbReference>
<dbReference type="Gene3D" id="2.60.120.10">
    <property type="entry name" value="Jelly Rolls"/>
    <property type="match status" value="2"/>
</dbReference>
<feature type="compositionally biased region" description="Basic and acidic residues" evidence="9">
    <location>
        <begin position="434"/>
        <end position="444"/>
    </location>
</feature>
<dbReference type="CDD" id="cd00038">
    <property type="entry name" value="CAP_ED"/>
    <property type="match status" value="2"/>
</dbReference>
<dbReference type="Pfam" id="PF16643">
    <property type="entry name" value="cNMPbd_u2"/>
    <property type="match status" value="1"/>
</dbReference>
<dbReference type="AlphaFoldDB" id="A0A3N4HHU1"/>
<dbReference type="PANTHER" id="PTHR45638">
    <property type="entry name" value="CYCLIC NUCLEOTIDE-GATED CATION CHANNEL SUBUNIT A"/>
    <property type="match status" value="1"/>
</dbReference>
<dbReference type="Pfam" id="PF25372">
    <property type="entry name" value="DUF7885"/>
    <property type="match status" value="1"/>
</dbReference>
<dbReference type="InterPro" id="IPR006553">
    <property type="entry name" value="Leu-rich_rpt_Cys-con_subtyp"/>
</dbReference>
<dbReference type="InterPro" id="IPR036047">
    <property type="entry name" value="F-box-like_dom_sf"/>
</dbReference>
<feature type="compositionally biased region" description="Polar residues" evidence="9">
    <location>
        <begin position="415"/>
        <end position="425"/>
    </location>
</feature>
<dbReference type="PROSITE" id="PS50042">
    <property type="entry name" value="CNMP_BINDING_3"/>
    <property type="match status" value="2"/>
</dbReference>
<dbReference type="SMART" id="SM00367">
    <property type="entry name" value="LRR_CC"/>
    <property type="match status" value="8"/>
</dbReference>
<dbReference type="GO" id="GO:0044877">
    <property type="term" value="F:protein-containing complex binding"/>
    <property type="evidence" value="ECO:0007669"/>
    <property type="project" value="TreeGrafter"/>
</dbReference>